<organism evidence="3 4">
    <name type="scientific">Pisolithus tinctorius Marx 270</name>
    <dbReference type="NCBI Taxonomy" id="870435"/>
    <lineage>
        <taxon>Eukaryota</taxon>
        <taxon>Fungi</taxon>
        <taxon>Dikarya</taxon>
        <taxon>Basidiomycota</taxon>
        <taxon>Agaricomycotina</taxon>
        <taxon>Agaricomycetes</taxon>
        <taxon>Agaricomycetidae</taxon>
        <taxon>Boletales</taxon>
        <taxon>Sclerodermatineae</taxon>
        <taxon>Pisolithaceae</taxon>
        <taxon>Pisolithus</taxon>
    </lineage>
</organism>
<dbReference type="InParanoid" id="A0A0C3PEX1"/>
<feature type="non-terminal residue" evidence="3">
    <location>
        <position position="85"/>
    </location>
</feature>
<protein>
    <recommendedName>
        <fullName evidence="2">C2H2-type domain-containing protein</fullName>
    </recommendedName>
</protein>
<dbReference type="InterPro" id="IPR036236">
    <property type="entry name" value="Znf_C2H2_sf"/>
</dbReference>
<dbReference type="PROSITE" id="PS50157">
    <property type="entry name" value="ZINC_FINGER_C2H2_2"/>
    <property type="match status" value="1"/>
</dbReference>
<proteinExistence type="predicted"/>
<name>A0A0C3PEX1_PISTI</name>
<feature type="non-terminal residue" evidence="3">
    <location>
        <position position="1"/>
    </location>
</feature>
<accession>A0A0C3PEX1</accession>
<keyword evidence="1" id="KW-0863">Zinc-finger</keyword>
<evidence type="ECO:0000313" key="3">
    <source>
        <dbReference type="EMBL" id="KIO12385.1"/>
    </source>
</evidence>
<evidence type="ECO:0000256" key="1">
    <source>
        <dbReference type="PROSITE-ProRule" id="PRU00042"/>
    </source>
</evidence>
<reference evidence="3 4" key="1">
    <citation type="submission" date="2014-04" db="EMBL/GenBank/DDBJ databases">
        <authorList>
            <consortium name="DOE Joint Genome Institute"/>
            <person name="Kuo A."/>
            <person name="Kohler A."/>
            <person name="Costa M.D."/>
            <person name="Nagy L.G."/>
            <person name="Floudas D."/>
            <person name="Copeland A."/>
            <person name="Barry K.W."/>
            <person name="Cichocki N."/>
            <person name="Veneault-Fourrey C."/>
            <person name="LaButti K."/>
            <person name="Lindquist E.A."/>
            <person name="Lipzen A."/>
            <person name="Lundell T."/>
            <person name="Morin E."/>
            <person name="Murat C."/>
            <person name="Sun H."/>
            <person name="Tunlid A."/>
            <person name="Henrissat B."/>
            <person name="Grigoriev I.V."/>
            <person name="Hibbett D.S."/>
            <person name="Martin F."/>
            <person name="Nordberg H.P."/>
            <person name="Cantor M.N."/>
            <person name="Hua S.X."/>
        </authorList>
    </citation>
    <scope>NUCLEOTIDE SEQUENCE [LARGE SCALE GENOMIC DNA]</scope>
    <source>
        <strain evidence="3 4">Marx 270</strain>
    </source>
</reference>
<dbReference type="GO" id="GO:0008270">
    <property type="term" value="F:zinc ion binding"/>
    <property type="evidence" value="ECO:0007669"/>
    <property type="project" value="UniProtKB-KW"/>
</dbReference>
<gene>
    <name evidence="3" type="ORF">M404DRAFT_99585</name>
</gene>
<evidence type="ECO:0000259" key="2">
    <source>
        <dbReference type="PROSITE" id="PS50157"/>
    </source>
</evidence>
<dbReference type="AlphaFoldDB" id="A0A0C3PEX1"/>
<keyword evidence="4" id="KW-1185">Reference proteome</keyword>
<dbReference type="STRING" id="870435.A0A0C3PEX1"/>
<dbReference type="EMBL" id="KN831947">
    <property type="protein sequence ID" value="KIO12385.1"/>
    <property type="molecule type" value="Genomic_DNA"/>
</dbReference>
<dbReference type="OrthoDB" id="10261408at2759"/>
<evidence type="ECO:0000313" key="4">
    <source>
        <dbReference type="Proteomes" id="UP000054217"/>
    </source>
</evidence>
<dbReference type="InterPro" id="IPR013087">
    <property type="entry name" value="Znf_C2H2_type"/>
</dbReference>
<keyword evidence="1" id="KW-0479">Metal-binding</keyword>
<dbReference type="Gene3D" id="3.30.160.60">
    <property type="entry name" value="Classic Zinc Finger"/>
    <property type="match status" value="1"/>
</dbReference>
<dbReference type="Proteomes" id="UP000054217">
    <property type="component" value="Unassembled WGS sequence"/>
</dbReference>
<sequence>CGWVDGGVACSYPLLPNEFSAHLRALHGVTGDEKTPMTCRWVGCNTPMTRGSVLRHVFETHLGINKCQCPECGLEFSRKDSMKKH</sequence>
<dbReference type="HOGENOM" id="CLU_126337_0_1_1"/>
<dbReference type="SUPFAM" id="SSF57667">
    <property type="entry name" value="beta-beta-alpha zinc fingers"/>
    <property type="match status" value="1"/>
</dbReference>
<keyword evidence="1" id="KW-0862">Zinc</keyword>
<feature type="domain" description="C2H2-type" evidence="2">
    <location>
        <begin position="67"/>
        <end position="85"/>
    </location>
</feature>
<reference evidence="4" key="2">
    <citation type="submission" date="2015-01" db="EMBL/GenBank/DDBJ databases">
        <title>Evolutionary Origins and Diversification of the Mycorrhizal Mutualists.</title>
        <authorList>
            <consortium name="DOE Joint Genome Institute"/>
            <consortium name="Mycorrhizal Genomics Consortium"/>
            <person name="Kohler A."/>
            <person name="Kuo A."/>
            <person name="Nagy L.G."/>
            <person name="Floudas D."/>
            <person name="Copeland A."/>
            <person name="Barry K.W."/>
            <person name="Cichocki N."/>
            <person name="Veneault-Fourrey C."/>
            <person name="LaButti K."/>
            <person name="Lindquist E.A."/>
            <person name="Lipzen A."/>
            <person name="Lundell T."/>
            <person name="Morin E."/>
            <person name="Murat C."/>
            <person name="Riley R."/>
            <person name="Ohm R."/>
            <person name="Sun H."/>
            <person name="Tunlid A."/>
            <person name="Henrissat B."/>
            <person name="Grigoriev I.V."/>
            <person name="Hibbett D.S."/>
            <person name="Martin F."/>
        </authorList>
    </citation>
    <scope>NUCLEOTIDE SEQUENCE [LARGE SCALE GENOMIC DNA]</scope>
    <source>
        <strain evidence="4">Marx 270</strain>
    </source>
</reference>